<dbReference type="EMBL" id="DSVQ01000016">
    <property type="protein sequence ID" value="HGT40127.1"/>
    <property type="molecule type" value="Genomic_DNA"/>
</dbReference>
<dbReference type="InterPro" id="IPR002756">
    <property type="entry name" value="MfnF"/>
</dbReference>
<dbReference type="SUPFAM" id="SSF53067">
    <property type="entry name" value="Actin-like ATPase domain"/>
    <property type="match status" value="1"/>
</dbReference>
<reference evidence="2" key="1">
    <citation type="journal article" date="2020" name="mSystems">
        <title>Genome- and Community-Level Interaction Insights into Carbon Utilization and Element Cycling Functions of Hydrothermarchaeota in Hydrothermal Sediment.</title>
        <authorList>
            <person name="Zhou Z."/>
            <person name="Liu Y."/>
            <person name="Xu W."/>
            <person name="Pan J."/>
            <person name="Luo Z.H."/>
            <person name="Li M."/>
        </authorList>
    </citation>
    <scope>NUCLEOTIDE SEQUENCE [LARGE SCALE GENOMIC DNA]</scope>
    <source>
        <strain evidence="2">SpSt-508</strain>
    </source>
</reference>
<sequence length="406" mass="43218">MGIPSRQMAVVLPWGESAAICPGGQSNRKTISGKWRFGRENSRGANMTVVGWDIGGANLKQSTSDGRAWSTPFELWRHPDRLADHLRNMLAQVEASPEAVAVTMTGELADCFATKAEGVAAILKAAQEAAAGYTLAVWSTDGTFLDAAAARAMPHKVAAANWHALATWTARWVNAVETASGPTCGLLIDIGSTTTDIIPLIDGRPAARGLTDPERLQSGELLYTGVRRTPLAAILSNVAWRGCSTPVAAEWFATTYDVYLLLGDLPEDEQDRCTANGRPATKAAAHDRVARMLCADRGDIPFHEALLLARQWARGQERLIASCVRRVVNRLPGRCQALILSGSGEFLARRVIREVSELDGVESISLTQRLGAAVAASSAAAAVASLLAEQLGAAGTVASWRRMPTG</sequence>
<dbReference type="GO" id="GO:0016787">
    <property type="term" value="F:hydrolase activity"/>
    <property type="evidence" value="ECO:0007669"/>
    <property type="project" value="InterPro"/>
</dbReference>
<accession>A0A7C4QPA7</accession>
<dbReference type="Pfam" id="PF01968">
    <property type="entry name" value="Hydantoinase_A"/>
    <property type="match status" value="1"/>
</dbReference>
<comment type="caution">
    <text evidence="2">The sequence shown here is derived from an EMBL/GenBank/DDBJ whole genome shotgun (WGS) entry which is preliminary data.</text>
</comment>
<dbReference type="InterPro" id="IPR002821">
    <property type="entry name" value="Hydantoinase_A"/>
</dbReference>
<name>A0A7C4QPA7_9PLAN</name>
<dbReference type="AlphaFoldDB" id="A0A7C4QPA7"/>
<feature type="domain" description="Hydantoinase A/oxoprolinase" evidence="1">
    <location>
        <begin position="99"/>
        <end position="384"/>
    </location>
</feature>
<proteinExistence type="predicted"/>
<protein>
    <submittedName>
        <fullName evidence="2">H4MPT-linked C1 transfer pathway protein</fullName>
    </submittedName>
</protein>
<gene>
    <name evidence="2" type="ORF">ENS64_12835</name>
</gene>
<organism evidence="2">
    <name type="scientific">Schlesneria paludicola</name>
    <dbReference type="NCBI Taxonomy" id="360056"/>
    <lineage>
        <taxon>Bacteria</taxon>
        <taxon>Pseudomonadati</taxon>
        <taxon>Planctomycetota</taxon>
        <taxon>Planctomycetia</taxon>
        <taxon>Planctomycetales</taxon>
        <taxon>Planctomycetaceae</taxon>
        <taxon>Schlesneria</taxon>
    </lineage>
</organism>
<dbReference type="Gene3D" id="3.30.420.40">
    <property type="match status" value="1"/>
</dbReference>
<evidence type="ECO:0000313" key="2">
    <source>
        <dbReference type="EMBL" id="HGT40127.1"/>
    </source>
</evidence>
<dbReference type="Gene3D" id="3.30.420.190">
    <property type="entry name" value="conserved archaeal protein q6m145"/>
    <property type="match status" value="1"/>
</dbReference>
<evidence type="ECO:0000259" key="1">
    <source>
        <dbReference type="Pfam" id="PF01968"/>
    </source>
</evidence>
<dbReference type="InterPro" id="IPR043129">
    <property type="entry name" value="ATPase_NBD"/>
</dbReference>
<dbReference type="NCBIfam" id="TIGR03123">
    <property type="entry name" value="one_C_unchar_1"/>
    <property type="match status" value="1"/>
</dbReference>